<dbReference type="InterPro" id="IPR049730">
    <property type="entry name" value="SNF2/RAD54-like_C"/>
</dbReference>
<dbReference type="SMART" id="SM00490">
    <property type="entry name" value="HELICc"/>
    <property type="match status" value="1"/>
</dbReference>
<dbReference type="PANTHER" id="PTHR45629">
    <property type="entry name" value="SNF2/RAD54 FAMILY MEMBER"/>
    <property type="match status" value="1"/>
</dbReference>
<dbReference type="PANTHER" id="PTHR45629:SF7">
    <property type="entry name" value="DNA EXCISION REPAIR PROTEIN ERCC-6-RELATED"/>
    <property type="match status" value="1"/>
</dbReference>
<evidence type="ECO:0000256" key="2">
    <source>
        <dbReference type="ARBA" id="ARBA00022801"/>
    </source>
</evidence>
<dbReference type="InterPro" id="IPR001650">
    <property type="entry name" value="Helicase_C-like"/>
</dbReference>
<name>A0A433D0G5_9FUNG</name>
<sequence length="643" mass="73021">MPMCFSTTTICTLVIYALSTGKTIQVIAFLAAIFGNFFLPSFSDPTTYPQPAHTITPSCISSGKKGIPENVHERKTAIRRASLRGEEMPNLVRVLIVCPGSVLYNWQRELDTWGYFEIGIFHGVGKEGIYIFHPPRSFPIPSTISLHLLLIPTAEILKKAANGFVEVVLTSFDTARSKQAQIDAIPWSVLIVDEVHKLKEPKTKVTQVLKALKVRRRFGLTVCRHCIRFSCYLVVLSGSYERNYRVSGTSLIPSMVDTLKPGFHTSRSGHCDPKYYFHYVSPYAQARLGARLSGMARYRGAHLATGKLTKYNTFAHLLHSSLRCDIIFSCVLLPRCIQKSSKLPKKEDKVIFCPLTATQRSVYERILGTEDAQLISRKNENCDCGLMCLTRHSSDRSRSLCCYKKNSKGVSYKDLILQYITILQKISNHLALIMPDPKDDKTKRQKDETLSQIAFPDSWKQKQANFFMYSDPENCGKWKILQKLLKNWERQESKVLLFSYSVRLLNMLEKLMISEGYAYCRLDGTTPVHQRMDVVDKFNTSPSKFVFLISTRAGGVGLNVTSANIVVVFDPNWNPSHDLQAQDRAFRIGQRRDVKVYRLIAAGSLEELVYGRQIYKQQQMNVGYTGSNERRYFTGVEGDANRK</sequence>
<dbReference type="AlphaFoldDB" id="A0A433D0G5"/>
<feature type="domain" description="Helicase C-terminal" evidence="4">
    <location>
        <begin position="480"/>
        <end position="633"/>
    </location>
</feature>
<evidence type="ECO:0000313" key="5">
    <source>
        <dbReference type="EMBL" id="RUP44327.1"/>
    </source>
</evidence>
<evidence type="ECO:0000259" key="4">
    <source>
        <dbReference type="PROSITE" id="PS51194"/>
    </source>
</evidence>
<dbReference type="Pfam" id="PF00271">
    <property type="entry name" value="Helicase_C"/>
    <property type="match status" value="1"/>
</dbReference>
<keyword evidence="2 5" id="KW-0378">Hydrolase</keyword>
<keyword evidence="1" id="KW-0547">Nucleotide-binding</keyword>
<keyword evidence="6" id="KW-1185">Reference proteome</keyword>
<accession>A0A433D0G5</accession>
<comment type="caution">
    <text evidence="5">The sequence shown here is derived from an EMBL/GenBank/DDBJ whole genome shotgun (WGS) entry which is preliminary data.</text>
</comment>
<gene>
    <name evidence="5" type="ORF">BC936DRAFT_149625</name>
</gene>
<dbReference type="SUPFAM" id="SSF52540">
    <property type="entry name" value="P-loop containing nucleoside triphosphate hydrolases"/>
    <property type="match status" value="2"/>
</dbReference>
<evidence type="ECO:0000313" key="6">
    <source>
        <dbReference type="Proteomes" id="UP000268093"/>
    </source>
</evidence>
<feature type="non-terminal residue" evidence="5">
    <location>
        <position position="643"/>
    </location>
</feature>
<dbReference type="InterPro" id="IPR038718">
    <property type="entry name" value="SNF2-like_sf"/>
</dbReference>
<reference evidence="5 6" key="1">
    <citation type="journal article" date="2018" name="New Phytol.">
        <title>Phylogenomics of Endogonaceae and evolution of mycorrhizas within Mucoromycota.</title>
        <authorList>
            <person name="Chang Y."/>
            <person name="Desiro A."/>
            <person name="Na H."/>
            <person name="Sandor L."/>
            <person name="Lipzen A."/>
            <person name="Clum A."/>
            <person name="Barry K."/>
            <person name="Grigoriev I.V."/>
            <person name="Martin F.M."/>
            <person name="Stajich J.E."/>
            <person name="Smith M.E."/>
            <person name="Bonito G."/>
            <person name="Spatafora J.W."/>
        </authorList>
    </citation>
    <scope>NUCLEOTIDE SEQUENCE [LARGE SCALE GENOMIC DNA]</scope>
    <source>
        <strain evidence="5 6">GMNB39</strain>
    </source>
</reference>
<dbReference type="OrthoDB" id="448448at2759"/>
<protein>
    <submittedName>
        <fullName evidence="5">P-loop containing nucleoside triphosphate hydrolase protein</fullName>
    </submittedName>
</protein>
<dbReference type="PROSITE" id="PS51194">
    <property type="entry name" value="HELICASE_CTER"/>
    <property type="match status" value="1"/>
</dbReference>
<dbReference type="Gene3D" id="3.40.50.10810">
    <property type="entry name" value="Tandem AAA-ATPase domain"/>
    <property type="match status" value="1"/>
</dbReference>
<dbReference type="Gene3D" id="3.40.50.300">
    <property type="entry name" value="P-loop containing nucleotide triphosphate hydrolases"/>
    <property type="match status" value="1"/>
</dbReference>
<dbReference type="GO" id="GO:0005524">
    <property type="term" value="F:ATP binding"/>
    <property type="evidence" value="ECO:0007669"/>
    <property type="project" value="InterPro"/>
</dbReference>
<dbReference type="Proteomes" id="UP000268093">
    <property type="component" value="Unassembled WGS sequence"/>
</dbReference>
<dbReference type="InterPro" id="IPR000330">
    <property type="entry name" value="SNF2_N"/>
</dbReference>
<evidence type="ECO:0000256" key="3">
    <source>
        <dbReference type="ARBA" id="ARBA00022840"/>
    </source>
</evidence>
<keyword evidence="3" id="KW-0067">ATP-binding</keyword>
<dbReference type="EMBL" id="RBNI01009133">
    <property type="protein sequence ID" value="RUP44327.1"/>
    <property type="molecule type" value="Genomic_DNA"/>
</dbReference>
<proteinExistence type="predicted"/>
<evidence type="ECO:0000256" key="1">
    <source>
        <dbReference type="ARBA" id="ARBA00022741"/>
    </source>
</evidence>
<dbReference type="InterPro" id="IPR027417">
    <property type="entry name" value="P-loop_NTPase"/>
</dbReference>
<organism evidence="5 6">
    <name type="scientific">Jimgerdemannia flammicorona</name>
    <dbReference type="NCBI Taxonomy" id="994334"/>
    <lineage>
        <taxon>Eukaryota</taxon>
        <taxon>Fungi</taxon>
        <taxon>Fungi incertae sedis</taxon>
        <taxon>Mucoromycota</taxon>
        <taxon>Mucoromycotina</taxon>
        <taxon>Endogonomycetes</taxon>
        <taxon>Endogonales</taxon>
        <taxon>Endogonaceae</taxon>
        <taxon>Jimgerdemannia</taxon>
    </lineage>
</organism>
<dbReference type="GO" id="GO:0016787">
    <property type="term" value="F:hydrolase activity"/>
    <property type="evidence" value="ECO:0007669"/>
    <property type="project" value="UniProtKB-KW"/>
</dbReference>
<dbReference type="InterPro" id="IPR050496">
    <property type="entry name" value="SNF2_RAD54_helicase_repair"/>
</dbReference>
<dbReference type="CDD" id="cd18793">
    <property type="entry name" value="SF2_C_SNF"/>
    <property type="match status" value="1"/>
</dbReference>
<dbReference type="Pfam" id="PF00176">
    <property type="entry name" value="SNF2-rel_dom"/>
    <property type="match status" value="1"/>
</dbReference>